<dbReference type="Pfam" id="PF26200">
    <property type="entry name" value="Rcat_RNF216"/>
    <property type="match status" value="1"/>
</dbReference>
<evidence type="ECO:0000256" key="6">
    <source>
        <dbReference type="ARBA" id="ARBA00012251"/>
    </source>
</evidence>
<dbReference type="InterPro" id="IPR044066">
    <property type="entry name" value="TRIAD_supradom"/>
</dbReference>
<dbReference type="CDD" id="cd16773">
    <property type="entry name" value="RING-HC_RBR_TRIAD1"/>
    <property type="match status" value="1"/>
</dbReference>
<dbReference type="GO" id="GO:0061630">
    <property type="term" value="F:ubiquitin protein ligase activity"/>
    <property type="evidence" value="ECO:0000318"/>
    <property type="project" value="GO_Central"/>
</dbReference>
<keyword evidence="10 13" id="KW-0863">Zinc-finger</keyword>
<dbReference type="GO" id="GO:0000151">
    <property type="term" value="C:ubiquitin ligase complex"/>
    <property type="evidence" value="ECO:0000318"/>
    <property type="project" value="GO_Central"/>
</dbReference>
<dbReference type="InterPro" id="IPR013083">
    <property type="entry name" value="Znf_RING/FYVE/PHD"/>
</dbReference>
<evidence type="ECO:0000256" key="7">
    <source>
        <dbReference type="ARBA" id="ARBA00022679"/>
    </source>
</evidence>
<evidence type="ECO:0000256" key="9">
    <source>
        <dbReference type="ARBA" id="ARBA00022737"/>
    </source>
</evidence>
<dbReference type="InParanoid" id="B9R7N4"/>
<dbReference type="Gene3D" id="1.20.120.1750">
    <property type="match status" value="1"/>
</dbReference>
<evidence type="ECO:0000256" key="1">
    <source>
        <dbReference type="ARBA" id="ARBA00001798"/>
    </source>
</evidence>
<dbReference type="InterPro" id="IPR001841">
    <property type="entry name" value="Znf_RING"/>
</dbReference>
<organism evidence="16 17">
    <name type="scientific">Ricinus communis</name>
    <name type="common">Castor bean</name>
    <dbReference type="NCBI Taxonomy" id="3988"/>
    <lineage>
        <taxon>Eukaryota</taxon>
        <taxon>Viridiplantae</taxon>
        <taxon>Streptophyta</taxon>
        <taxon>Embryophyta</taxon>
        <taxon>Tracheophyta</taxon>
        <taxon>Spermatophyta</taxon>
        <taxon>Magnoliopsida</taxon>
        <taxon>eudicotyledons</taxon>
        <taxon>Gunneridae</taxon>
        <taxon>Pentapetalae</taxon>
        <taxon>rosids</taxon>
        <taxon>fabids</taxon>
        <taxon>Malpighiales</taxon>
        <taxon>Euphorbiaceae</taxon>
        <taxon>Acalyphoideae</taxon>
        <taxon>Acalypheae</taxon>
        <taxon>Ricinus</taxon>
    </lineage>
</organism>
<evidence type="ECO:0000256" key="12">
    <source>
        <dbReference type="ARBA" id="ARBA00022833"/>
    </source>
</evidence>
<evidence type="ECO:0000256" key="8">
    <source>
        <dbReference type="ARBA" id="ARBA00022723"/>
    </source>
</evidence>
<accession>B9R7N4</accession>
<dbReference type="PANTHER" id="PTHR11685">
    <property type="entry name" value="RBR FAMILY RING FINGER AND IBR DOMAIN-CONTAINING"/>
    <property type="match status" value="1"/>
</dbReference>
<evidence type="ECO:0000256" key="5">
    <source>
        <dbReference type="ARBA" id="ARBA00005884"/>
    </source>
</evidence>
<dbReference type="GO" id="GO:0005737">
    <property type="term" value="C:cytoplasm"/>
    <property type="evidence" value="ECO:0000318"/>
    <property type="project" value="GO_Central"/>
</dbReference>
<dbReference type="Pfam" id="PF19422">
    <property type="entry name" value="Ariadne"/>
    <property type="match status" value="1"/>
</dbReference>
<evidence type="ECO:0000313" key="16">
    <source>
        <dbReference type="EMBL" id="EEF52514.1"/>
    </source>
</evidence>
<dbReference type="eggNOG" id="KOG1815">
    <property type="taxonomic scope" value="Eukaryota"/>
</dbReference>
<dbReference type="SMART" id="SM00647">
    <property type="entry name" value="IBR"/>
    <property type="match status" value="2"/>
</dbReference>
<evidence type="ECO:0000256" key="13">
    <source>
        <dbReference type="PROSITE-ProRule" id="PRU00175"/>
    </source>
</evidence>
<comment type="pathway">
    <text evidence="4">Protein modification; protein ubiquitination.</text>
</comment>
<dbReference type="GO" id="GO:0016567">
    <property type="term" value="P:protein ubiquitination"/>
    <property type="evidence" value="ECO:0007669"/>
    <property type="project" value="UniProtKB-UniPathway"/>
</dbReference>
<gene>
    <name evidence="16" type="ORF">RCOM_1593350</name>
</gene>
<dbReference type="AlphaFoldDB" id="B9R7N4"/>
<dbReference type="FunFam" id="3.30.40.10:FF:000019">
    <property type="entry name" value="RBR-type E3 ubiquitin transferase"/>
    <property type="match status" value="1"/>
</dbReference>
<comment type="cofactor">
    <cofactor evidence="2">
        <name>Zn(2+)</name>
        <dbReference type="ChEBI" id="CHEBI:29105"/>
    </cofactor>
</comment>
<dbReference type="GO" id="GO:0031624">
    <property type="term" value="F:ubiquitin conjugating enzyme binding"/>
    <property type="evidence" value="ECO:0000318"/>
    <property type="project" value="GO_Central"/>
</dbReference>
<dbReference type="InterPro" id="IPR045840">
    <property type="entry name" value="Ariadne"/>
</dbReference>
<evidence type="ECO:0000256" key="2">
    <source>
        <dbReference type="ARBA" id="ARBA00001947"/>
    </source>
</evidence>
<dbReference type="CDD" id="cd20346">
    <property type="entry name" value="BRcat_RBR_ANKIB1"/>
    <property type="match status" value="1"/>
</dbReference>
<feature type="domain" description="RING-type" evidence="15">
    <location>
        <begin position="120"/>
        <end position="334"/>
    </location>
</feature>
<keyword evidence="9" id="KW-0677">Repeat</keyword>
<evidence type="ECO:0000256" key="3">
    <source>
        <dbReference type="ARBA" id="ARBA00003976"/>
    </source>
</evidence>
<comment type="catalytic activity">
    <reaction evidence="1">
        <text>[E2 ubiquitin-conjugating enzyme]-S-ubiquitinyl-L-cysteine + [acceptor protein]-L-lysine = [E2 ubiquitin-conjugating enzyme]-L-cysteine + [acceptor protein]-N(6)-ubiquitinyl-L-lysine.</text>
        <dbReference type="EC" id="2.3.2.31"/>
    </reaction>
</comment>
<dbReference type="SUPFAM" id="SSF57850">
    <property type="entry name" value="RING/U-box"/>
    <property type="match status" value="3"/>
</dbReference>
<evidence type="ECO:0000313" key="17">
    <source>
        <dbReference type="Proteomes" id="UP000008311"/>
    </source>
</evidence>
<dbReference type="Proteomes" id="UP000008311">
    <property type="component" value="Unassembled WGS sequence"/>
</dbReference>
<keyword evidence="11" id="KW-0833">Ubl conjugation pathway</keyword>
<comment type="similarity">
    <text evidence="5">Belongs to the RBR family. Ariadne subfamily.</text>
</comment>
<evidence type="ECO:0000256" key="11">
    <source>
        <dbReference type="ARBA" id="ARBA00022786"/>
    </source>
</evidence>
<comment type="function">
    <text evidence="3">Might act as an E3 ubiquitin-protein ligase, or as part of E3 complex, which accepts ubiquitin from specific E2 ubiquitin-conjugating enzymes and then transfers it to substrates.</text>
</comment>
<sequence>MGDYISSDDDYYQDYDDDNYGDSIDGLQSDSEIVAVNTSPSSKIITRESLLAAQREDICRVMDLLSLKEYQARSLLIYHRWDVDRVLQLFIENGKDKLYAEAGVTIIDHNDDFFLSQFSSVVECTICFDDVSASEVTAMDCGHFFCNICWTQHFIVKINEGQSRRVRCMEPKCNAVCDDAKIRRLVYANNPILAEKFDRFLSESYIEDNKKVKWCPSVPHCGNAIRVEDDEPCEVECACGKQFCFSCLSDIHSPCSCIMWELWSKKCRDDSATVNWITVHAKPCPKCHKSIEKSGGCNLVSCVCGQAFCWLCGSATGRDHTWTTIANHSCGRYKEDRVKKTELAKRYLDRYIHYHNRYQAHLESLKLESKLKEIIEEKIAILEQRESKSKDFSWIMNGLCILFRSRQILSVTYAFAYYMFGDEFHNNEMTDKEKEIKKNLFENQQQQFEGNIEKLSLFLDEQFDKYEEDEIVDLRMRIIAVSGSTDNLCRNLYDRIENDLLGSINGAFHRIAPYKSRNVLRSSYT</sequence>
<name>B9R7N4_RICCO</name>
<dbReference type="GO" id="GO:0006511">
    <property type="term" value="P:ubiquitin-dependent protein catabolic process"/>
    <property type="evidence" value="ECO:0000318"/>
    <property type="project" value="GO_Central"/>
</dbReference>
<evidence type="ECO:0000256" key="10">
    <source>
        <dbReference type="ARBA" id="ARBA00022771"/>
    </source>
</evidence>
<dbReference type="PROSITE" id="PS50089">
    <property type="entry name" value="ZF_RING_2"/>
    <property type="match status" value="1"/>
</dbReference>
<keyword evidence="12" id="KW-0862">Zinc</keyword>
<dbReference type="EMBL" id="EQ973772">
    <property type="protein sequence ID" value="EEF52514.1"/>
    <property type="molecule type" value="Genomic_DNA"/>
</dbReference>
<evidence type="ECO:0000256" key="4">
    <source>
        <dbReference type="ARBA" id="ARBA00004906"/>
    </source>
</evidence>
<dbReference type="InterPro" id="IPR002867">
    <property type="entry name" value="IBR_dom"/>
</dbReference>
<dbReference type="Pfam" id="PF01485">
    <property type="entry name" value="IBR"/>
    <property type="match status" value="1"/>
</dbReference>
<dbReference type="PROSITE" id="PS51873">
    <property type="entry name" value="TRIAD"/>
    <property type="match status" value="1"/>
</dbReference>
<proteinExistence type="inferred from homology"/>
<feature type="domain" description="RING-type" evidence="14">
    <location>
        <begin position="124"/>
        <end position="168"/>
    </location>
</feature>
<dbReference type="FunFam" id="1.20.120.1750:FF:000013">
    <property type="entry name" value="RBR-type E3 ubiquitin transferase"/>
    <property type="match status" value="1"/>
</dbReference>
<keyword evidence="8" id="KW-0479">Metal-binding</keyword>
<keyword evidence="7" id="KW-0808">Transferase</keyword>
<protein>
    <recommendedName>
        <fullName evidence="6">RBR-type E3 ubiquitin transferase</fullName>
        <ecNumber evidence="6">2.3.2.31</ecNumber>
    </recommendedName>
</protein>
<reference evidence="17" key="1">
    <citation type="journal article" date="2010" name="Nat. Biotechnol.">
        <title>Draft genome sequence of the oilseed species Ricinus communis.</title>
        <authorList>
            <person name="Chan A.P."/>
            <person name="Crabtree J."/>
            <person name="Zhao Q."/>
            <person name="Lorenzi H."/>
            <person name="Orvis J."/>
            <person name="Puiu D."/>
            <person name="Melake-Berhan A."/>
            <person name="Jones K.M."/>
            <person name="Redman J."/>
            <person name="Chen G."/>
            <person name="Cahoon E.B."/>
            <person name="Gedil M."/>
            <person name="Stanke M."/>
            <person name="Haas B.J."/>
            <person name="Wortman J.R."/>
            <person name="Fraser-Liggett C.M."/>
            <person name="Ravel J."/>
            <person name="Rabinowicz P.D."/>
        </authorList>
    </citation>
    <scope>NUCLEOTIDE SEQUENCE [LARGE SCALE GENOMIC DNA]</scope>
    <source>
        <strain evidence="17">cv. Hale</strain>
    </source>
</reference>
<dbReference type="GO" id="GO:0008270">
    <property type="term" value="F:zinc ion binding"/>
    <property type="evidence" value="ECO:0007669"/>
    <property type="project" value="UniProtKB-KW"/>
</dbReference>
<dbReference type="CDD" id="cd22586">
    <property type="entry name" value="Rcat_RBR_ARI1-like"/>
    <property type="match status" value="1"/>
</dbReference>
<evidence type="ECO:0000259" key="15">
    <source>
        <dbReference type="PROSITE" id="PS51873"/>
    </source>
</evidence>
<dbReference type="UniPathway" id="UPA00143"/>
<keyword evidence="17" id="KW-1185">Reference proteome</keyword>
<dbReference type="InterPro" id="IPR031127">
    <property type="entry name" value="E3_UB_ligase_RBR"/>
</dbReference>
<evidence type="ECO:0000259" key="14">
    <source>
        <dbReference type="PROSITE" id="PS50089"/>
    </source>
</evidence>
<dbReference type="Gene3D" id="3.30.40.10">
    <property type="entry name" value="Zinc/RING finger domain, C3HC4 (zinc finger)"/>
    <property type="match status" value="1"/>
</dbReference>
<dbReference type="EC" id="2.3.2.31" evidence="6"/>
<dbReference type="STRING" id="3988.B9R7N4"/>